<reference evidence="2 3" key="1">
    <citation type="journal article" date="2012" name="Science">
        <title>The Paleozoic origin of enzymatic lignin decomposition reconstructed from 31 fungal genomes.</title>
        <authorList>
            <person name="Floudas D."/>
            <person name="Binder M."/>
            <person name="Riley R."/>
            <person name="Barry K."/>
            <person name="Blanchette R.A."/>
            <person name="Henrissat B."/>
            <person name="Martinez A.T."/>
            <person name="Otillar R."/>
            <person name="Spatafora J.W."/>
            <person name="Yadav J.S."/>
            <person name="Aerts A."/>
            <person name="Benoit I."/>
            <person name="Boyd A."/>
            <person name="Carlson A."/>
            <person name="Copeland A."/>
            <person name="Coutinho P.M."/>
            <person name="de Vries R.P."/>
            <person name="Ferreira P."/>
            <person name="Findley K."/>
            <person name="Foster B."/>
            <person name="Gaskell J."/>
            <person name="Glotzer D."/>
            <person name="Gorecki P."/>
            <person name="Heitman J."/>
            <person name="Hesse C."/>
            <person name="Hori C."/>
            <person name="Igarashi K."/>
            <person name="Jurgens J.A."/>
            <person name="Kallen N."/>
            <person name="Kersten P."/>
            <person name="Kohler A."/>
            <person name="Kuees U."/>
            <person name="Kumar T.K.A."/>
            <person name="Kuo A."/>
            <person name="LaButti K."/>
            <person name="Larrondo L.F."/>
            <person name="Lindquist E."/>
            <person name="Ling A."/>
            <person name="Lombard V."/>
            <person name="Lucas S."/>
            <person name="Lundell T."/>
            <person name="Martin R."/>
            <person name="McLaughlin D.J."/>
            <person name="Morgenstern I."/>
            <person name="Morin E."/>
            <person name="Murat C."/>
            <person name="Nagy L.G."/>
            <person name="Nolan M."/>
            <person name="Ohm R.A."/>
            <person name="Patyshakuliyeva A."/>
            <person name="Rokas A."/>
            <person name="Ruiz-Duenas F.J."/>
            <person name="Sabat G."/>
            <person name="Salamov A."/>
            <person name="Samejima M."/>
            <person name="Schmutz J."/>
            <person name="Slot J.C."/>
            <person name="St John F."/>
            <person name="Stenlid J."/>
            <person name="Sun H."/>
            <person name="Sun S."/>
            <person name="Syed K."/>
            <person name="Tsang A."/>
            <person name="Wiebenga A."/>
            <person name="Young D."/>
            <person name="Pisabarro A."/>
            <person name="Eastwood D.C."/>
            <person name="Martin F."/>
            <person name="Cullen D."/>
            <person name="Grigoriev I.V."/>
            <person name="Hibbett D.S."/>
        </authorList>
    </citation>
    <scope>NUCLEOTIDE SEQUENCE</scope>
    <source>
        <strain evidence="3">FP-58527</strain>
    </source>
</reference>
<organism evidence="2 3">
    <name type="scientific">Fomitopsis schrenkii</name>
    <name type="common">Brown rot fungus</name>
    <dbReference type="NCBI Taxonomy" id="2126942"/>
    <lineage>
        <taxon>Eukaryota</taxon>
        <taxon>Fungi</taxon>
        <taxon>Dikarya</taxon>
        <taxon>Basidiomycota</taxon>
        <taxon>Agaricomycotina</taxon>
        <taxon>Agaricomycetes</taxon>
        <taxon>Polyporales</taxon>
        <taxon>Fomitopsis</taxon>
    </lineage>
</organism>
<sequence length="214" mass="23518">PTNDSQAQSVSMLLACGLLLSSPTLASDLCISVVVLLWEQHNPRLVHRCGGRDSMYVTYQKLRQICNSNYQTPSWPIDAPTDQCDDPLSTCCCNSIAWSVRMLCINCQWDEFGTSDPGHSASAGAYYDYRWSSGTPNQGSYCGDGWNQTLPESVQLAVCQNGVRLEDFLYSIFWADGSWYSPDFEQSAQAILASQTKPLNPCQNTTPGATSTSV</sequence>
<feature type="signal peptide" evidence="1">
    <location>
        <begin position="1"/>
        <end position="26"/>
    </location>
</feature>
<feature type="non-terminal residue" evidence="2">
    <location>
        <position position="214"/>
    </location>
</feature>
<evidence type="ECO:0000313" key="2">
    <source>
        <dbReference type="EMBL" id="EPS97700.1"/>
    </source>
</evidence>
<dbReference type="Proteomes" id="UP000015241">
    <property type="component" value="Unassembled WGS sequence"/>
</dbReference>
<protein>
    <submittedName>
        <fullName evidence="2">Uncharacterized protein</fullName>
    </submittedName>
</protein>
<proteinExistence type="predicted"/>
<dbReference type="EMBL" id="KE504173">
    <property type="protein sequence ID" value="EPS97700.1"/>
    <property type="molecule type" value="Genomic_DNA"/>
</dbReference>
<gene>
    <name evidence="2" type="ORF">FOMPIDRAFT_123291</name>
</gene>
<keyword evidence="1" id="KW-0732">Signal</keyword>
<feature type="chain" id="PRO_5004551176" evidence="1">
    <location>
        <begin position="27"/>
        <end position="214"/>
    </location>
</feature>
<dbReference type="HOGENOM" id="CLU_1291682_0_0_1"/>
<dbReference type="InParanoid" id="S8F7V0"/>
<evidence type="ECO:0000256" key="1">
    <source>
        <dbReference type="SAM" id="SignalP"/>
    </source>
</evidence>
<accession>S8F7V0</accession>
<dbReference type="STRING" id="743788.S8F7V0"/>
<dbReference type="AlphaFoldDB" id="S8F7V0"/>
<keyword evidence="3" id="KW-1185">Reference proteome</keyword>
<evidence type="ECO:0000313" key="3">
    <source>
        <dbReference type="Proteomes" id="UP000015241"/>
    </source>
</evidence>
<feature type="non-terminal residue" evidence="2">
    <location>
        <position position="1"/>
    </location>
</feature>
<name>S8F7V0_FOMSC</name>
<dbReference type="OrthoDB" id="2757214at2759"/>